<dbReference type="GO" id="GO:0005886">
    <property type="term" value="C:plasma membrane"/>
    <property type="evidence" value="ECO:0007669"/>
    <property type="project" value="TreeGrafter"/>
</dbReference>
<evidence type="ECO:0000313" key="11">
    <source>
        <dbReference type="Proteomes" id="UP000192247"/>
    </source>
</evidence>
<dbReference type="PANTHER" id="PTHR45695:SF9">
    <property type="entry name" value="LEUCOKININ RECEPTOR"/>
    <property type="match status" value="1"/>
</dbReference>
<evidence type="ECO:0000256" key="3">
    <source>
        <dbReference type="ARBA" id="ARBA00022989"/>
    </source>
</evidence>
<dbReference type="PANTHER" id="PTHR45695">
    <property type="entry name" value="LEUCOKININ RECEPTOR-RELATED"/>
    <property type="match status" value="1"/>
</dbReference>
<dbReference type="AlphaFoldDB" id="A0A1V9XWU9"/>
<dbReference type="GO" id="GO:0004930">
    <property type="term" value="F:G protein-coupled receptor activity"/>
    <property type="evidence" value="ECO:0007669"/>
    <property type="project" value="UniProtKB-KW"/>
</dbReference>
<evidence type="ECO:0000259" key="9">
    <source>
        <dbReference type="PROSITE" id="PS50262"/>
    </source>
</evidence>
<dbReference type="EMBL" id="MNPL01002788">
    <property type="protein sequence ID" value="OQR77976.1"/>
    <property type="molecule type" value="Genomic_DNA"/>
</dbReference>
<comment type="caution">
    <text evidence="10">The sequence shown here is derived from an EMBL/GenBank/DDBJ whole genome shotgun (WGS) entry which is preliminary data.</text>
</comment>
<evidence type="ECO:0000256" key="2">
    <source>
        <dbReference type="ARBA" id="ARBA00022692"/>
    </source>
</evidence>
<feature type="transmembrane region" description="Helical" evidence="8">
    <location>
        <begin position="93"/>
        <end position="117"/>
    </location>
</feature>
<feature type="transmembrane region" description="Helical" evidence="8">
    <location>
        <begin position="12"/>
        <end position="33"/>
    </location>
</feature>
<dbReference type="PROSITE" id="PS50262">
    <property type="entry name" value="G_PROTEIN_RECEP_F1_2"/>
    <property type="match status" value="1"/>
</dbReference>
<organism evidence="10 11">
    <name type="scientific">Tropilaelaps mercedesae</name>
    <dbReference type="NCBI Taxonomy" id="418985"/>
    <lineage>
        <taxon>Eukaryota</taxon>
        <taxon>Metazoa</taxon>
        <taxon>Ecdysozoa</taxon>
        <taxon>Arthropoda</taxon>
        <taxon>Chelicerata</taxon>
        <taxon>Arachnida</taxon>
        <taxon>Acari</taxon>
        <taxon>Parasitiformes</taxon>
        <taxon>Mesostigmata</taxon>
        <taxon>Gamasina</taxon>
        <taxon>Dermanyssoidea</taxon>
        <taxon>Laelapidae</taxon>
        <taxon>Tropilaelaps</taxon>
    </lineage>
</organism>
<dbReference type="InParanoid" id="A0A1V9XWU9"/>
<reference evidence="10 11" key="1">
    <citation type="journal article" date="2017" name="Gigascience">
        <title>Draft genome of the honey bee ectoparasitic mite, Tropilaelaps mercedesae, is shaped by the parasitic life history.</title>
        <authorList>
            <person name="Dong X."/>
            <person name="Armstrong S.D."/>
            <person name="Xia D."/>
            <person name="Makepeace B.L."/>
            <person name="Darby A.C."/>
            <person name="Kadowaki T."/>
        </authorList>
    </citation>
    <scope>NUCLEOTIDE SEQUENCE [LARGE SCALE GENOMIC DNA]</scope>
    <source>
        <strain evidence="10">Wuxi-XJTLU</strain>
    </source>
</reference>
<dbReference type="Gene3D" id="1.20.1070.10">
    <property type="entry name" value="Rhodopsin 7-helix transmembrane proteins"/>
    <property type="match status" value="1"/>
</dbReference>
<accession>A0A1V9XWU9</accession>
<sequence length="240" mass="26835">SLHAENAFCGGTFFAIHVATSAVKATLVLTALCRYLTLRCPYNRFAGLLINRNNLNVIIWPTVVVLNLPHAFAYKGKAGADEITCAFLYGTDVYTMIIAHVYTIPLLIYALITHLFVKRLDNESDGHPAPNSDFRVLRRGAGHIRTFMLGYVAMLLPMIMLIVYRVGAREALLTVVVYSTVLSFLLTIVEPLCFILIDETFRAELRLQLGLGYSHPDAQQKVIADSQFHDHNSPRQRLGD</sequence>
<protein>
    <recommendedName>
        <fullName evidence="9">G-protein coupled receptors family 1 profile domain-containing protein</fullName>
    </recommendedName>
</protein>
<keyword evidence="7" id="KW-0807">Transducer</keyword>
<feature type="domain" description="G-protein coupled receptors family 1 profile" evidence="9">
    <location>
        <begin position="1"/>
        <end position="194"/>
    </location>
</feature>
<evidence type="ECO:0000256" key="5">
    <source>
        <dbReference type="ARBA" id="ARBA00023136"/>
    </source>
</evidence>
<keyword evidence="11" id="KW-1185">Reference proteome</keyword>
<proteinExistence type="predicted"/>
<dbReference type="Proteomes" id="UP000192247">
    <property type="component" value="Unassembled WGS sequence"/>
</dbReference>
<feature type="transmembrane region" description="Helical" evidence="8">
    <location>
        <begin position="147"/>
        <end position="166"/>
    </location>
</feature>
<evidence type="ECO:0000256" key="7">
    <source>
        <dbReference type="ARBA" id="ARBA00023224"/>
    </source>
</evidence>
<evidence type="ECO:0000256" key="8">
    <source>
        <dbReference type="SAM" id="Phobius"/>
    </source>
</evidence>
<keyword evidence="6" id="KW-0675">Receptor</keyword>
<evidence type="ECO:0000256" key="6">
    <source>
        <dbReference type="ARBA" id="ARBA00023170"/>
    </source>
</evidence>
<comment type="subcellular location">
    <subcellularLocation>
        <location evidence="1">Membrane</location>
        <topology evidence="1">Multi-pass membrane protein</topology>
    </subcellularLocation>
</comment>
<feature type="non-terminal residue" evidence="10">
    <location>
        <position position="1"/>
    </location>
</feature>
<dbReference type="InterPro" id="IPR017452">
    <property type="entry name" value="GPCR_Rhodpsn_7TM"/>
</dbReference>
<keyword evidence="4" id="KW-0297">G-protein coupled receptor</keyword>
<keyword evidence="5 8" id="KW-0472">Membrane</keyword>
<keyword evidence="3 8" id="KW-1133">Transmembrane helix</keyword>
<keyword evidence="2 8" id="KW-0812">Transmembrane</keyword>
<name>A0A1V9XWU9_9ACAR</name>
<feature type="transmembrane region" description="Helical" evidence="8">
    <location>
        <begin position="54"/>
        <end position="73"/>
    </location>
</feature>
<feature type="transmembrane region" description="Helical" evidence="8">
    <location>
        <begin position="172"/>
        <end position="197"/>
    </location>
</feature>
<evidence type="ECO:0000256" key="1">
    <source>
        <dbReference type="ARBA" id="ARBA00004141"/>
    </source>
</evidence>
<gene>
    <name evidence="10" type="ORF">BIW11_06715</name>
</gene>
<evidence type="ECO:0000313" key="10">
    <source>
        <dbReference type="EMBL" id="OQR77976.1"/>
    </source>
</evidence>
<evidence type="ECO:0000256" key="4">
    <source>
        <dbReference type="ARBA" id="ARBA00023040"/>
    </source>
</evidence>
<dbReference type="SUPFAM" id="SSF81321">
    <property type="entry name" value="Family A G protein-coupled receptor-like"/>
    <property type="match status" value="1"/>
</dbReference>